<reference evidence="1" key="1">
    <citation type="submission" date="2020-05" db="UniProtKB">
        <authorList>
            <consortium name="EnsemblMetazoa"/>
        </authorList>
    </citation>
    <scope>IDENTIFICATION</scope>
    <source>
        <strain evidence="1">TTRI</strain>
    </source>
</reference>
<dbReference type="EnsemblMetazoa" id="GAUT035096-RA">
    <property type="protein sequence ID" value="GAUT035096-PA"/>
    <property type="gene ID" value="GAUT035096"/>
</dbReference>
<dbReference type="VEuPathDB" id="VectorBase:GAUT035096"/>
<keyword evidence="2" id="KW-1185">Reference proteome</keyword>
<dbReference type="Proteomes" id="UP000078200">
    <property type="component" value="Unassembled WGS sequence"/>
</dbReference>
<name>A0A1A9VEW6_GLOAU</name>
<organism evidence="1 2">
    <name type="scientific">Glossina austeni</name>
    <name type="common">Savannah tsetse fly</name>
    <dbReference type="NCBI Taxonomy" id="7395"/>
    <lineage>
        <taxon>Eukaryota</taxon>
        <taxon>Metazoa</taxon>
        <taxon>Ecdysozoa</taxon>
        <taxon>Arthropoda</taxon>
        <taxon>Hexapoda</taxon>
        <taxon>Insecta</taxon>
        <taxon>Pterygota</taxon>
        <taxon>Neoptera</taxon>
        <taxon>Endopterygota</taxon>
        <taxon>Diptera</taxon>
        <taxon>Brachycera</taxon>
        <taxon>Muscomorpha</taxon>
        <taxon>Hippoboscoidea</taxon>
        <taxon>Glossinidae</taxon>
        <taxon>Glossina</taxon>
    </lineage>
</organism>
<accession>A0A1A9VEW6</accession>
<sequence>MNASGKNQKKNSAGICIILFYINKERCFALRRRSRIIDALFLYVGGNGALSSRSLEGACGGAGIHKVGGRLCVIAYKTLIWKNSIIRERMTDVQMMNIFTNFQVGLDRLQSVTRALGDRDIENTVELNR</sequence>
<dbReference type="AlphaFoldDB" id="A0A1A9VEW6"/>
<proteinExistence type="predicted"/>
<evidence type="ECO:0000313" key="1">
    <source>
        <dbReference type="EnsemblMetazoa" id="GAUT035096-PA"/>
    </source>
</evidence>
<evidence type="ECO:0000313" key="2">
    <source>
        <dbReference type="Proteomes" id="UP000078200"/>
    </source>
</evidence>
<protein>
    <submittedName>
        <fullName evidence="1">Uncharacterized protein</fullName>
    </submittedName>
</protein>